<reference evidence="1 2" key="1">
    <citation type="submission" date="2020-09" db="EMBL/GenBank/DDBJ databases">
        <title>De no assembly of potato wild relative species, Solanum commersonii.</title>
        <authorList>
            <person name="Cho K."/>
        </authorList>
    </citation>
    <scope>NUCLEOTIDE SEQUENCE [LARGE SCALE GENOMIC DNA]</scope>
    <source>
        <strain evidence="1">LZ3.2</strain>
        <tissue evidence="1">Leaf</tissue>
    </source>
</reference>
<name>A0A9J5ZDX3_SOLCO</name>
<keyword evidence="2" id="KW-1185">Reference proteome</keyword>
<evidence type="ECO:0000313" key="2">
    <source>
        <dbReference type="Proteomes" id="UP000824120"/>
    </source>
</evidence>
<dbReference type="AlphaFoldDB" id="A0A9J5ZDX3"/>
<sequence>MAFDHKSRDFIKVAILVDMNYYHQHYWMIIAKVLIEMLKTIMGELVSKHQNTIILFYLARDPNSTISQNRNGTTGALCLEEICMIEILIT</sequence>
<comment type="caution">
    <text evidence="1">The sequence shown here is derived from an EMBL/GenBank/DDBJ whole genome shotgun (WGS) entry which is preliminary data.</text>
</comment>
<gene>
    <name evidence="1" type="ORF">H5410_021321</name>
</gene>
<organism evidence="1 2">
    <name type="scientific">Solanum commersonii</name>
    <name type="common">Commerson's wild potato</name>
    <name type="synonym">Commerson's nightshade</name>
    <dbReference type="NCBI Taxonomy" id="4109"/>
    <lineage>
        <taxon>Eukaryota</taxon>
        <taxon>Viridiplantae</taxon>
        <taxon>Streptophyta</taxon>
        <taxon>Embryophyta</taxon>
        <taxon>Tracheophyta</taxon>
        <taxon>Spermatophyta</taxon>
        <taxon>Magnoliopsida</taxon>
        <taxon>eudicotyledons</taxon>
        <taxon>Gunneridae</taxon>
        <taxon>Pentapetalae</taxon>
        <taxon>asterids</taxon>
        <taxon>lamiids</taxon>
        <taxon>Solanales</taxon>
        <taxon>Solanaceae</taxon>
        <taxon>Solanoideae</taxon>
        <taxon>Solaneae</taxon>
        <taxon>Solanum</taxon>
    </lineage>
</organism>
<dbReference type="Proteomes" id="UP000824120">
    <property type="component" value="Chromosome 4"/>
</dbReference>
<protein>
    <submittedName>
        <fullName evidence="1">Uncharacterized protein</fullName>
    </submittedName>
</protein>
<proteinExistence type="predicted"/>
<evidence type="ECO:0000313" key="1">
    <source>
        <dbReference type="EMBL" id="KAG5610040.1"/>
    </source>
</evidence>
<accession>A0A9J5ZDX3</accession>
<dbReference type="EMBL" id="JACXVP010000004">
    <property type="protein sequence ID" value="KAG5610040.1"/>
    <property type="molecule type" value="Genomic_DNA"/>
</dbReference>